<dbReference type="EMBL" id="LGRX02013688">
    <property type="protein sequence ID" value="KAK3265813.1"/>
    <property type="molecule type" value="Genomic_DNA"/>
</dbReference>
<feature type="transmembrane region" description="Helical" evidence="7">
    <location>
        <begin position="133"/>
        <end position="160"/>
    </location>
</feature>
<feature type="compositionally biased region" description="Acidic residues" evidence="6">
    <location>
        <begin position="166"/>
        <end position="175"/>
    </location>
</feature>
<evidence type="ECO:0000256" key="5">
    <source>
        <dbReference type="SAM" id="Coils"/>
    </source>
</evidence>
<feature type="compositionally biased region" description="Polar residues" evidence="6">
    <location>
        <begin position="214"/>
        <end position="223"/>
    </location>
</feature>
<feature type="domain" description="Ion transport" evidence="8">
    <location>
        <begin position="7"/>
        <end position="164"/>
    </location>
</feature>
<dbReference type="Proteomes" id="UP001190700">
    <property type="component" value="Unassembled WGS sequence"/>
</dbReference>
<proteinExistence type="predicted"/>
<feature type="coiled-coil region" evidence="5">
    <location>
        <begin position="262"/>
        <end position="289"/>
    </location>
</feature>
<feature type="region of interest" description="Disordered" evidence="6">
    <location>
        <begin position="166"/>
        <end position="251"/>
    </location>
</feature>
<keyword evidence="5" id="KW-0175">Coiled coil</keyword>
<evidence type="ECO:0000259" key="8">
    <source>
        <dbReference type="Pfam" id="PF00520"/>
    </source>
</evidence>
<dbReference type="SUPFAM" id="SSF81324">
    <property type="entry name" value="Voltage-gated potassium channels"/>
    <property type="match status" value="1"/>
</dbReference>
<reference evidence="9 10" key="1">
    <citation type="journal article" date="2015" name="Genome Biol. Evol.">
        <title>Comparative Genomics of a Bacterivorous Green Alga Reveals Evolutionary Causalities and Consequences of Phago-Mixotrophic Mode of Nutrition.</title>
        <authorList>
            <person name="Burns J.A."/>
            <person name="Paasch A."/>
            <person name="Narechania A."/>
            <person name="Kim E."/>
        </authorList>
    </citation>
    <scope>NUCLEOTIDE SEQUENCE [LARGE SCALE GENOMIC DNA]</scope>
    <source>
        <strain evidence="9 10">PLY_AMNH</strain>
    </source>
</reference>
<feature type="transmembrane region" description="Helical" evidence="7">
    <location>
        <begin position="64"/>
        <end position="89"/>
    </location>
</feature>
<dbReference type="InterPro" id="IPR005821">
    <property type="entry name" value="Ion_trans_dom"/>
</dbReference>
<feature type="transmembrane region" description="Helical" evidence="7">
    <location>
        <begin position="20"/>
        <end position="43"/>
    </location>
</feature>
<dbReference type="PANTHER" id="PTHR10037">
    <property type="entry name" value="VOLTAGE-GATED CATION CHANNEL CALCIUM AND SODIUM"/>
    <property type="match status" value="1"/>
</dbReference>
<dbReference type="Gene3D" id="1.10.287.70">
    <property type="match status" value="1"/>
</dbReference>
<comment type="caution">
    <text evidence="9">The sequence shown here is derived from an EMBL/GenBank/DDBJ whole genome shotgun (WGS) entry which is preliminary data.</text>
</comment>
<keyword evidence="10" id="KW-1185">Reference proteome</keyword>
<dbReference type="Pfam" id="PF00520">
    <property type="entry name" value="Ion_trans"/>
    <property type="match status" value="1"/>
</dbReference>
<gene>
    <name evidence="9" type="ORF">CYMTET_25534</name>
</gene>
<keyword evidence="3 7" id="KW-1133">Transmembrane helix</keyword>
<keyword evidence="4 7" id="KW-0472">Membrane</keyword>
<feature type="transmembrane region" description="Helical" evidence="7">
    <location>
        <begin position="101"/>
        <end position="121"/>
    </location>
</feature>
<protein>
    <recommendedName>
        <fullName evidence="8">Ion transport domain-containing protein</fullName>
    </recommendedName>
</protein>
<evidence type="ECO:0000256" key="1">
    <source>
        <dbReference type="ARBA" id="ARBA00004141"/>
    </source>
</evidence>
<dbReference type="PANTHER" id="PTHR10037:SF62">
    <property type="entry name" value="SODIUM CHANNEL PROTEIN 60E"/>
    <property type="match status" value="1"/>
</dbReference>
<organism evidence="9 10">
    <name type="scientific">Cymbomonas tetramitiformis</name>
    <dbReference type="NCBI Taxonomy" id="36881"/>
    <lineage>
        <taxon>Eukaryota</taxon>
        <taxon>Viridiplantae</taxon>
        <taxon>Chlorophyta</taxon>
        <taxon>Pyramimonadophyceae</taxon>
        <taxon>Pyramimonadales</taxon>
        <taxon>Pyramimonadaceae</taxon>
        <taxon>Cymbomonas</taxon>
    </lineage>
</organism>
<dbReference type="GO" id="GO:0001518">
    <property type="term" value="C:voltage-gated sodium channel complex"/>
    <property type="evidence" value="ECO:0007669"/>
    <property type="project" value="TreeGrafter"/>
</dbReference>
<dbReference type="Gene3D" id="1.20.120.350">
    <property type="entry name" value="Voltage-gated potassium channels. Chain C"/>
    <property type="match status" value="1"/>
</dbReference>
<comment type="subcellular location">
    <subcellularLocation>
        <location evidence="1">Membrane</location>
        <topology evidence="1">Multi-pass membrane protein</topology>
    </subcellularLocation>
</comment>
<evidence type="ECO:0000313" key="10">
    <source>
        <dbReference type="Proteomes" id="UP001190700"/>
    </source>
</evidence>
<name>A0AAE0FU11_9CHLO</name>
<dbReference type="InterPro" id="IPR043203">
    <property type="entry name" value="VGCC_Ca_Na"/>
</dbReference>
<evidence type="ECO:0000256" key="3">
    <source>
        <dbReference type="ARBA" id="ARBA00022989"/>
    </source>
</evidence>
<dbReference type="AlphaFoldDB" id="A0AAE0FU11"/>
<evidence type="ECO:0000313" key="9">
    <source>
        <dbReference type="EMBL" id="KAK3265813.1"/>
    </source>
</evidence>
<accession>A0AAE0FU11</accession>
<dbReference type="InterPro" id="IPR027359">
    <property type="entry name" value="Volt_channel_dom_sf"/>
</dbReference>
<feature type="compositionally biased region" description="Acidic residues" evidence="6">
    <location>
        <begin position="187"/>
        <end position="199"/>
    </location>
</feature>
<sequence>MFAHWPTMFWESGWNWFDFLVVSISLMSLLLEGLPGISTLRLMRAFRVFRLFKRLASLRKIIKALENAIPGCSNAFSIVILVNAIYSILGVEFFSEAEPGFFGTFASAMLTMFQVMTGDSWAQSIARPIIDVYPVASIFFVSYILVANIMLVNVVIAVLLEKMVDGGDDEDESDEPPPLPDCFLVDPDTDDEEEQEVTSDSEKRKSAYRASAEFASQGTQNGNQDSHDQVKSSQSKKSLSSDKHGDVKGPAPPVPACGFHLLNCIVDRLETLQSELNEMKAELSSIELNNSQPT</sequence>
<dbReference type="GO" id="GO:0005248">
    <property type="term" value="F:voltage-gated sodium channel activity"/>
    <property type="evidence" value="ECO:0007669"/>
    <property type="project" value="TreeGrafter"/>
</dbReference>
<evidence type="ECO:0000256" key="6">
    <source>
        <dbReference type="SAM" id="MobiDB-lite"/>
    </source>
</evidence>
<evidence type="ECO:0000256" key="2">
    <source>
        <dbReference type="ARBA" id="ARBA00022692"/>
    </source>
</evidence>
<keyword evidence="2 7" id="KW-0812">Transmembrane</keyword>
<evidence type="ECO:0000256" key="4">
    <source>
        <dbReference type="ARBA" id="ARBA00023136"/>
    </source>
</evidence>
<evidence type="ECO:0000256" key="7">
    <source>
        <dbReference type="SAM" id="Phobius"/>
    </source>
</evidence>